<dbReference type="WBParaSite" id="EN70_10128">
    <property type="protein sequence ID" value="EN70_10128"/>
    <property type="gene ID" value="EN70_10128"/>
</dbReference>
<dbReference type="Pfam" id="PF00014">
    <property type="entry name" value="Kunitz_BPTI"/>
    <property type="match status" value="5"/>
</dbReference>
<feature type="domain" description="BPTI/Kunitz inhibitor" evidence="2">
    <location>
        <begin position="179"/>
        <end position="229"/>
    </location>
</feature>
<feature type="region of interest" description="Disordered" evidence="1">
    <location>
        <begin position="919"/>
        <end position="940"/>
    </location>
</feature>
<dbReference type="GO" id="GO:0004867">
    <property type="term" value="F:serine-type endopeptidase inhibitor activity"/>
    <property type="evidence" value="ECO:0007669"/>
    <property type="project" value="InterPro"/>
</dbReference>
<dbReference type="Gene3D" id="4.10.410.10">
    <property type="entry name" value="Pancreatic trypsin inhibitor Kunitz domain"/>
    <property type="match status" value="5"/>
</dbReference>
<dbReference type="SMART" id="SM00131">
    <property type="entry name" value="KU"/>
    <property type="match status" value="5"/>
</dbReference>
<dbReference type="eggNOG" id="KOG4295">
    <property type="taxonomic scope" value="Eukaryota"/>
</dbReference>
<dbReference type="InterPro" id="IPR002223">
    <property type="entry name" value="Kunitz_BPTI"/>
</dbReference>
<dbReference type="AlphaFoldDB" id="A0A1I7V5L2"/>
<accession>A0A1I7V5L2</accession>
<dbReference type="SUPFAM" id="SSF57362">
    <property type="entry name" value="BPTI-like"/>
    <property type="match status" value="5"/>
</dbReference>
<dbReference type="Pfam" id="PF14625">
    <property type="entry name" value="Lustrin_cystein"/>
    <property type="match status" value="5"/>
</dbReference>
<organism evidence="3 4">
    <name type="scientific">Loa loa</name>
    <name type="common">Eye worm</name>
    <name type="synonym">Filaria loa</name>
    <dbReference type="NCBI Taxonomy" id="7209"/>
    <lineage>
        <taxon>Eukaryota</taxon>
        <taxon>Metazoa</taxon>
        <taxon>Ecdysozoa</taxon>
        <taxon>Nematoda</taxon>
        <taxon>Chromadorea</taxon>
        <taxon>Rhabditida</taxon>
        <taxon>Spirurina</taxon>
        <taxon>Spiruromorpha</taxon>
        <taxon>Filarioidea</taxon>
        <taxon>Onchocercidae</taxon>
        <taxon>Loa</taxon>
    </lineage>
</organism>
<dbReference type="InterPro" id="IPR006150">
    <property type="entry name" value="Cys_repeat_1"/>
</dbReference>
<dbReference type="PROSITE" id="PS50279">
    <property type="entry name" value="BPTI_KUNITZ_2"/>
    <property type="match status" value="5"/>
</dbReference>
<dbReference type="SMART" id="SM00289">
    <property type="entry name" value="WR1"/>
    <property type="match status" value="5"/>
</dbReference>
<dbReference type="PANTHER" id="PTHR46339">
    <property type="entry name" value="PROTEIN CBG15282-RELATED"/>
    <property type="match status" value="1"/>
</dbReference>
<dbReference type="Proteomes" id="UP000095285">
    <property type="component" value="Unassembled WGS sequence"/>
</dbReference>
<reference evidence="4" key="2">
    <citation type="submission" date="2016-11" db="UniProtKB">
        <authorList>
            <consortium name="WormBaseParasite"/>
        </authorList>
    </citation>
    <scope>IDENTIFICATION</scope>
</reference>
<evidence type="ECO:0000313" key="3">
    <source>
        <dbReference type="Proteomes" id="UP000095285"/>
    </source>
</evidence>
<evidence type="ECO:0000259" key="2">
    <source>
        <dbReference type="PROSITE" id="PS50279"/>
    </source>
</evidence>
<feature type="domain" description="BPTI/Kunitz inhibitor" evidence="2">
    <location>
        <begin position="469"/>
        <end position="519"/>
    </location>
</feature>
<keyword evidence="3" id="KW-1185">Reference proteome</keyword>
<dbReference type="PANTHER" id="PTHR46339:SF2">
    <property type="entry name" value="BPTI_KUNITZ INHIBITOR DOMAIN-CONTAINING PROTEIN"/>
    <property type="match status" value="1"/>
</dbReference>
<feature type="domain" description="BPTI/Kunitz inhibitor" evidence="2">
    <location>
        <begin position="623"/>
        <end position="673"/>
    </location>
</feature>
<feature type="domain" description="BPTI/Kunitz inhibitor" evidence="2">
    <location>
        <begin position="858"/>
        <end position="908"/>
    </location>
</feature>
<dbReference type="InterPro" id="IPR028150">
    <property type="entry name" value="Lustrin_cystein"/>
</dbReference>
<evidence type="ECO:0000256" key="1">
    <source>
        <dbReference type="SAM" id="MobiDB-lite"/>
    </source>
</evidence>
<dbReference type="InterPro" id="IPR036880">
    <property type="entry name" value="Kunitz_BPTI_sf"/>
</dbReference>
<sequence length="940" mass="102727">MPFVTTQITATEMSMSTSSTESTLNFEKFKDLLSSITSITNSSNIFLSTTRKPNIEIAIPTISYWNLSSTIKTELISTTNNPNKYSIPFGENPNVQNVVSQMSQNNEVSSVQSKQEVDGIVDLISNANTDPCLQPLPIGFQLQYCSPTDSFLCPRGTFCQIGAGPQQTFCCPIIADNPCKQKQESGIGLIGLKRWYYDANDNYCKTFIFNGFKGNQNNFLTFRICQQSCGAINPCENGEPQIQTNVQEQCSPENVHSCPKGYYCRILDDLTKSVCCPGTDQTVLINDRVIMPNPLANVNSGSGSIYNLNNGHSLTTNIDYMKSRTVDSIDSANMAIGSIAPIESINYGNTKPINSNEYLGYNAATGIKPNFSNISQSNNFINQVGTSDFTRAGTFINSYYGIPKSGMISESIGSGIPIFTGNSPVNTGVSVDSSSGTAFENARISSEFNSGTQNLAPNIAIENIRGNRCLQALAPGTGTYSLPRYHFDAEASLCRPFIYSGFGGNDNSFETIQECRMACPEYDNPCPVGLPYVDENDGSVAFCSSINPLCPSNYWCHIGDRRQTSVCCPSLINFNTMPITNQFRPLRSLLSTNFMQNFNGPALDMRIGSSEHNDMPGMISQACFQSLQEGRGQAKLTRYYFNSRTRTCEKFIYSGKGGNQNNFLSKMDCEETCPILDNPCENGLPAMSSEGNPILCDSDSSTICGIGYYCHIGATSSTTVCCPTIGDPCHMPVSNGNGNAILNRWYYNTQSQICVNFVYSGQGGNSNNFRTREDCIKTCPEFRFDYILLKFLGLNHKLNLGNIYERNPCSAGRPHIGLNGQITRCGATGPLICPTTYWCHIGASLENSVCCPATGIPCEQEVEIGTGDAVLIRFYYNSATRTCQQFQYSGLGGNENNFLTLRDCEAHCPVLPNPCGLGQPQTDEHQNPVMCSAADTKPVT</sequence>
<proteinExistence type="predicted"/>
<name>A0A1I7V5L2_LOALO</name>
<dbReference type="InterPro" id="IPR053014">
    <property type="entry name" value="Cuticle_assoc_divergent"/>
</dbReference>
<feature type="domain" description="BPTI/Kunitz inhibitor" evidence="2">
    <location>
        <begin position="729"/>
        <end position="779"/>
    </location>
</feature>
<evidence type="ECO:0000313" key="4">
    <source>
        <dbReference type="WBParaSite" id="EN70_10128"/>
    </source>
</evidence>
<reference evidence="3" key="1">
    <citation type="submission" date="2012-04" db="EMBL/GenBank/DDBJ databases">
        <title>The Genome Sequence of Loa loa.</title>
        <authorList>
            <consortium name="The Broad Institute Genome Sequencing Platform"/>
            <consortium name="Broad Institute Genome Sequencing Center for Infectious Disease"/>
            <person name="Nutman T.B."/>
            <person name="Fink D.L."/>
            <person name="Russ C."/>
            <person name="Young S."/>
            <person name="Zeng Q."/>
            <person name="Gargeya S."/>
            <person name="Alvarado L."/>
            <person name="Berlin A."/>
            <person name="Chapman S.B."/>
            <person name="Chen Z."/>
            <person name="Freedman E."/>
            <person name="Gellesch M."/>
            <person name="Goldberg J."/>
            <person name="Griggs A."/>
            <person name="Gujja S."/>
            <person name="Heilman E.R."/>
            <person name="Heiman D."/>
            <person name="Howarth C."/>
            <person name="Mehta T."/>
            <person name="Neiman D."/>
            <person name="Pearson M."/>
            <person name="Roberts A."/>
            <person name="Saif S."/>
            <person name="Shea T."/>
            <person name="Shenoy N."/>
            <person name="Sisk P."/>
            <person name="Stolte C."/>
            <person name="Sykes S."/>
            <person name="White J."/>
            <person name="Yandava C."/>
            <person name="Haas B."/>
            <person name="Henn M.R."/>
            <person name="Nusbaum C."/>
            <person name="Birren B."/>
        </authorList>
    </citation>
    <scope>NUCLEOTIDE SEQUENCE [LARGE SCALE GENOMIC DNA]</scope>
</reference>
<protein>
    <submittedName>
        <fullName evidence="4">Kunitz/Bovine pancreatic trypsin inhibitor domain-containing protein</fullName>
    </submittedName>
</protein>
<dbReference type="CDD" id="cd22593">
    <property type="entry name" value="Kunitz_conkunitzin"/>
    <property type="match status" value="5"/>
</dbReference>